<proteinExistence type="predicted"/>
<keyword evidence="2" id="KW-0472">Membrane</keyword>
<protein>
    <submittedName>
        <fullName evidence="3">Uncharacterized protein</fullName>
    </submittedName>
</protein>
<evidence type="ECO:0000313" key="3">
    <source>
        <dbReference type="EMBL" id="SPD06059.1"/>
    </source>
</evidence>
<dbReference type="EMBL" id="OIVN01002740">
    <property type="protein sequence ID" value="SPD06059.1"/>
    <property type="molecule type" value="Genomic_DNA"/>
</dbReference>
<sequence length="74" mass="7945">MGVKTSFRIIIIPMLIIFLFLSSTYTMVVAEPNNVVPRAKEKSKLRALTVPSKTPGKPPLTPIHVPSGGCPGCP</sequence>
<feature type="region of interest" description="Disordered" evidence="1">
    <location>
        <begin position="50"/>
        <end position="74"/>
    </location>
</feature>
<keyword evidence="2" id="KW-0812">Transmembrane</keyword>
<reference evidence="3" key="1">
    <citation type="submission" date="2018-02" db="EMBL/GenBank/DDBJ databases">
        <authorList>
            <person name="Cohen D.B."/>
            <person name="Kent A.D."/>
        </authorList>
    </citation>
    <scope>NUCLEOTIDE SEQUENCE</scope>
</reference>
<name>A0A2N9H335_FAGSY</name>
<organism evidence="3">
    <name type="scientific">Fagus sylvatica</name>
    <name type="common">Beechnut</name>
    <dbReference type="NCBI Taxonomy" id="28930"/>
    <lineage>
        <taxon>Eukaryota</taxon>
        <taxon>Viridiplantae</taxon>
        <taxon>Streptophyta</taxon>
        <taxon>Embryophyta</taxon>
        <taxon>Tracheophyta</taxon>
        <taxon>Spermatophyta</taxon>
        <taxon>Magnoliopsida</taxon>
        <taxon>eudicotyledons</taxon>
        <taxon>Gunneridae</taxon>
        <taxon>Pentapetalae</taxon>
        <taxon>rosids</taxon>
        <taxon>fabids</taxon>
        <taxon>Fagales</taxon>
        <taxon>Fagaceae</taxon>
        <taxon>Fagus</taxon>
    </lineage>
</organism>
<keyword evidence="2" id="KW-1133">Transmembrane helix</keyword>
<accession>A0A2N9H335</accession>
<dbReference type="AlphaFoldDB" id="A0A2N9H335"/>
<gene>
    <name evidence="3" type="ORF">FSB_LOCUS33941</name>
</gene>
<feature type="transmembrane region" description="Helical" evidence="2">
    <location>
        <begin position="6"/>
        <end position="30"/>
    </location>
</feature>
<evidence type="ECO:0000256" key="2">
    <source>
        <dbReference type="SAM" id="Phobius"/>
    </source>
</evidence>
<evidence type="ECO:0000256" key="1">
    <source>
        <dbReference type="SAM" id="MobiDB-lite"/>
    </source>
</evidence>